<sequence length="97" mass="10215">MKRGASNHARYAASRIFLLHASNTGKLNLGLSETWGASWVLVLSGGASQVLRCPGSLQGTAGRSRKDGTDSTNRPIMRGLSKYLSGIGWPDGGSVKL</sequence>
<gene>
    <name evidence="2" type="ORF">NQ317_013452</name>
</gene>
<keyword evidence="3" id="KW-1185">Reference proteome</keyword>
<evidence type="ECO:0000313" key="3">
    <source>
        <dbReference type="Proteomes" id="UP001162164"/>
    </source>
</evidence>
<dbReference type="EMBL" id="JAPWTJ010001165">
    <property type="protein sequence ID" value="KAJ8973458.1"/>
    <property type="molecule type" value="Genomic_DNA"/>
</dbReference>
<organism evidence="2 3">
    <name type="scientific">Molorchus minor</name>
    <dbReference type="NCBI Taxonomy" id="1323400"/>
    <lineage>
        <taxon>Eukaryota</taxon>
        <taxon>Metazoa</taxon>
        <taxon>Ecdysozoa</taxon>
        <taxon>Arthropoda</taxon>
        <taxon>Hexapoda</taxon>
        <taxon>Insecta</taxon>
        <taxon>Pterygota</taxon>
        <taxon>Neoptera</taxon>
        <taxon>Endopterygota</taxon>
        <taxon>Coleoptera</taxon>
        <taxon>Polyphaga</taxon>
        <taxon>Cucujiformia</taxon>
        <taxon>Chrysomeloidea</taxon>
        <taxon>Cerambycidae</taxon>
        <taxon>Lamiinae</taxon>
        <taxon>Monochamini</taxon>
        <taxon>Molorchus</taxon>
    </lineage>
</organism>
<proteinExistence type="predicted"/>
<comment type="caution">
    <text evidence="2">The sequence shown here is derived from an EMBL/GenBank/DDBJ whole genome shotgun (WGS) entry which is preliminary data.</text>
</comment>
<dbReference type="Proteomes" id="UP001162164">
    <property type="component" value="Unassembled WGS sequence"/>
</dbReference>
<feature type="region of interest" description="Disordered" evidence="1">
    <location>
        <begin position="55"/>
        <end position="76"/>
    </location>
</feature>
<protein>
    <submittedName>
        <fullName evidence="2">Uncharacterized protein</fullName>
    </submittedName>
</protein>
<name>A0ABQ9J5W4_9CUCU</name>
<accession>A0ABQ9J5W4</accession>
<evidence type="ECO:0000256" key="1">
    <source>
        <dbReference type="SAM" id="MobiDB-lite"/>
    </source>
</evidence>
<evidence type="ECO:0000313" key="2">
    <source>
        <dbReference type="EMBL" id="KAJ8973458.1"/>
    </source>
</evidence>
<reference evidence="2" key="1">
    <citation type="journal article" date="2023" name="Insect Mol. Biol.">
        <title>Genome sequencing provides insights into the evolution of gene families encoding plant cell wall-degrading enzymes in longhorned beetles.</title>
        <authorList>
            <person name="Shin N.R."/>
            <person name="Okamura Y."/>
            <person name="Kirsch R."/>
            <person name="Pauchet Y."/>
        </authorList>
    </citation>
    <scope>NUCLEOTIDE SEQUENCE</scope>
    <source>
        <strain evidence="2">MMC_N1</strain>
    </source>
</reference>